<accession>A0A0L0GAV5</accession>
<sequence>MFATYSPLRIVLFAIALACLLSSATAVRKSEYTVEEVQKARDSGKDLCEDFGGISFWGHEDHNEVCCKKNCGKCGGTGCNSRLGSGENCCVSPIIDNAKECKGKEDAPCVLPGLPLSW</sequence>
<dbReference type="EMBL" id="KQ241704">
    <property type="protein sequence ID" value="KNC85398.1"/>
    <property type="molecule type" value="Genomic_DNA"/>
</dbReference>
<dbReference type="RefSeq" id="XP_014159300.1">
    <property type="nucleotide sequence ID" value="XM_014303825.1"/>
</dbReference>
<reference evidence="2 3" key="1">
    <citation type="submission" date="2011-02" db="EMBL/GenBank/DDBJ databases">
        <title>The Genome Sequence of Sphaeroforma arctica JP610.</title>
        <authorList>
            <consortium name="The Broad Institute Genome Sequencing Platform"/>
            <person name="Russ C."/>
            <person name="Cuomo C."/>
            <person name="Young S.K."/>
            <person name="Zeng Q."/>
            <person name="Gargeya S."/>
            <person name="Alvarado L."/>
            <person name="Berlin A."/>
            <person name="Chapman S.B."/>
            <person name="Chen Z."/>
            <person name="Freedman E."/>
            <person name="Gellesch M."/>
            <person name="Goldberg J."/>
            <person name="Griggs A."/>
            <person name="Gujja S."/>
            <person name="Heilman E."/>
            <person name="Heiman D."/>
            <person name="Howarth C."/>
            <person name="Mehta T."/>
            <person name="Neiman D."/>
            <person name="Pearson M."/>
            <person name="Roberts A."/>
            <person name="Saif S."/>
            <person name="Shea T."/>
            <person name="Shenoy N."/>
            <person name="Sisk P."/>
            <person name="Stolte C."/>
            <person name="Sykes S."/>
            <person name="White J."/>
            <person name="Yandava C."/>
            <person name="Burger G."/>
            <person name="Gray M.W."/>
            <person name="Holland P.W.H."/>
            <person name="King N."/>
            <person name="Lang F.B.F."/>
            <person name="Roger A.J."/>
            <person name="Ruiz-Trillo I."/>
            <person name="Haas B."/>
            <person name="Nusbaum C."/>
            <person name="Birren B."/>
        </authorList>
    </citation>
    <scope>NUCLEOTIDE SEQUENCE [LARGE SCALE GENOMIC DNA]</scope>
    <source>
        <strain evidence="2 3">JP610</strain>
    </source>
</reference>
<evidence type="ECO:0000313" key="3">
    <source>
        <dbReference type="Proteomes" id="UP000054560"/>
    </source>
</evidence>
<dbReference type="Proteomes" id="UP000054560">
    <property type="component" value="Unassembled WGS sequence"/>
</dbReference>
<feature type="signal peptide" evidence="1">
    <location>
        <begin position="1"/>
        <end position="26"/>
    </location>
</feature>
<protein>
    <submittedName>
        <fullName evidence="2">Uncharacterized protein</fullName>
    </submittedName>
</protein>
<feature type="chain" id="PRO_5005539228" evidence="1">
    <location>
        <begin position="27"/>
        <end position="118"/>
    </location>
</feature>
<evidence type="ECO:0000313" key="2">
    <source>
        <dbReference type="EMBL" id="KNC85398.1"/>
    </source>
</evidence>
<proteinExistence type="predicted"/>
<keyword evidence="3" id="KW-1185">Reference proteome</keyword>
<organism evidence="2 3">
    <name type="scientific">Sphaeroforma arctica JP610</name>
    <dbReference type="NCBI Taxonomy" id="667725"/>
    <lineage>
        <taxon>Eukaryota</taxon>
        <taxon>Ichthyosporea</taxon>
        <taxon>Ichthyophonida</taxon>
        <taxon>Sphaeroforma</taxon>
    </lineage>
</organism>
<evidence type="ECO:0000256" key="1">
    <source>
        <dbReference type="SAM" id="SignalP"/>
    </source>
</evidence>
<name>A0A0L0GAV5_9EUKA</name>
<dbReference type="GeneID" id="25902933"/>
<keyword evidence="1" id="KW-0732">Signal</keyword>
<dbReference type="AlphaFoldDB" id="A0A0L0GAV5"/>
<gene>
    <name evidence="2" type="ORF">SARC_02429</name>
</gene>